<feature type="domain" description="AAA+ ATPase" evidence="2">
    <location>
        <begin position="248"/>
        <end position="415"/>
    </location>
</feature>
<dbReference type="EMBL" id="VXMH01000034">
    <property type="protein sequence ID" value="MYC94822.1"/>
    <property type="molecule type" value="Genomic_DNA"/>
</dbReference>
<name>A0A6B1D5X5_9CHLR</name>
<dbReference type="SMART" id="SM00382">
    <property type="entry name" value="AAA"/>
    <property type="match status" value="1"/>
</dbReference>
<dbReference type="PANTHER" id="PTHR37291:SF1">
    <property type="entry name" value="TYPE IV METHYL-DIRECTED RESTRICTION ENZYME ECOKMCRB SUBUNIT"/>
    <property type="match status" value="1"/>
</dbReference>
<dbReference type="InterPro" id="IPR003593">
    <property type="entry name" value="AAA+_ATPase"/>
</dbReference>
<comment type="caution">
    <text evidence="3">The sequence shown here is derived from an EMBL/GenBank/DDBJ whole genome shotgun (WGS) entry which is preliminary data.</text>
</comment>
<dbReference type="GO" id="GO:0005524">
    <property type="term" value="F:ATP binding"/>
    <property type="evidence" value="ECO:0007669"/>
    <property type="project" value="InterPro"/>
</dbReference>
<gene>
    <name evidence="3" type="ORF">F4X14_07610</name>
</gene>
<dbReference type="InterPro" id="IPR027417">
    <property type="entry name" value="P-loop_NTPase"/>
</dbReference>
<dbReference type="Gene3D" id="3.40.50.300">
    <property type="entry name" value="P-loop containing nucleotide triphosphate hydrolases"/>
    <property type="match status" value="1"/>
</dbReference>
<dbReference type="InterPro" id="IPR011704">
    <property type="entry name" value="ATPase_dyneun-rel_AAA"/>
</dbReference>
<dbReference type="Pfam" id="PF07728">
    <property type="entry name" value="AAA_5"/>
    <property type="match status" value="1"/>
</dbReference>
<proteinExistence type="predicted"/>
<sequence length="536" mass="61406">MNSGENESNQDGWDEYLRRACELTSSGNLDKWENDYKREIARDLEKAREELFAGTDKWVSLVDRGLKSNLIYFTIRLNFREWMTSSQDDAREALRAIWTKDSLPVAQRIRDFCERFPRKVIGGGTGTRLNLASVLLMGVDVERFPPFRITVFKKACMRTGYDPPERGADEATLYGHFLGFLDQLIQESGAKGVELHRQLDAQGVVWQLQNHLPKLGVQPVEPKSLNALADELLLTPEFLEEISSLLDDKRQVIFQGPPGTGKTYLAQELAKFLADSESGERITPVQFHPSYSYEDFVRGFRPTLRKGQAGFKLQDGPLLRAAGKARDEPGSKHFLIIDEINRGNLSKLFGELYFLLEYRDEPIHMQYQEDDEEDFSLPENLYIIGTMNTADRSIALVDLALRRRFHFVEFHPDSEPVKGLLGRWLERQGLQETIGIVKVIEKANDLLQDDKHAAIGPSYFMKEDLDRKMVERIWKHSVIPYIEERLFGDEDFIKEFDFKKLCSDVAPELLTKTVEEQTDDEAQTVTSGVKDATDQP</sequence>
<feature type="region of interest" description="Disordered" evidence="1">
    <location>
        <begin position="516"/>
        <end position="536"/>
    </location>
</feature>
<evidence type="ECO:0000256" key="1">
    <source>
        <dbReference type="SAM" id="MobiDB-lite"/>
    </source>
</evidence>
<dbReference type="InterPro" id="IPR052934">
    <property type="entry name" value="Methyl-DNA_Rec/Restrict_Enz"/>
</dbReference>
<reference evidence="3" key="1">
    <citation type="submission" date="2019-09" db="EMBL/GenBank/DDBJ databases">
        <title>Characterisation of the sponge microbiome using genome-centric metagenomics.</title>
        <authorList>
            <person name="Engelberts J.P."/>
            <person name="Robbins S.J."/>
            <person name="De Goeij J.M."/>
            <person name="Aranda M."/>
            <person name="Bell S.C."/>
            <person name="Webster N.S."/>
        </authorList>
    </citation>
    <scope>NUCLEOTIDE SEQUENCE</scope>
    <source>
        <strain evidence="3">SB0661_bin_32</strain>
    </source>
</reference>
<dbReference type="PANTHER" id="PTHR37291">
    <property type="entry name" value="5-METHYLCYTOSINE-SPECIFIC RESTRICTION ENZYME B"/>
    <property type="match status" value="1"/>
</dbReference>
<evidence type="ECO:0000313" key="3">
    <source>
        <dbReference type="EMBL" id="MYC94822.1"/>
    </source>
</evidence>
<dbReference type="AlphaFoldDB" id="A0A6B1D5X5"/>
<organism evidence="3">
    <name type="scientific">Caldilineaceae bacterium SB0661_bin_32</name>
    <dbReference type="NCBI Taxonomy" id="2605255"/>
    <lineage>
        <taxon>Bacteria</taxon>
        <taxon>Bacillati</taxon>
        <taxon>Chloroflexota</taxon>
        <taxon>Caldilineae</taxon>
        <taxon>Caldilineales</taxon>
        <taxon>Caldilineaceae</taxon>
    </lineage>
</organism>
<dbReference type="SUPFAM" id="SSF52540">
    <property type="entry name" value="P-loop containing nucleoside triphosphate hydrolases"/>
    <property type="match status" value="1"/>
</dbReference>
<evidence type="ECO:0000259" key="2">
    <source>
        <dbReference type="SMART" id="SM00382"/>
    </source>
</evidence>
<dbReference type="GO" id="GO:0016887">
    <property type="term" value="F:ATP hydrolysis activity"/>
    <property type="evidence" value="ECO:0007669"/>
    <property type="project" value="InterPro"/>
</dbReference>
<protein>
    <submittedName>
        <fullName evidence="3">AAA domain-containing protein</fullName>
    </submittedName>
</protein>
<dbReference type="CDD" id="cd00009">
    <property type="entry name" value="AAA"/>
    <property type="match status" value="1"/>
</dbReference>
<accession>A0A6B1D5X5</accession>